<feature type="transmembrane region" description="Helical" evidence="6">
    <location>
        <begin position="30"/>
        <end position="48"/>
    </location>
</feature>
<comment type="subcellular location">
    <subcellularLocation>
        <location evidence="1">Cell membrane</location>
        <topology evidence="1">Multi-pass membrane protein</topology>
    </subcellularLocation>
</comment>
<feature type="transmembrane region" description="Helical" evidence="6">
    <location>
        <begin position="127"/>
        <end position="146"/>
    </location>
</feature>
<accession>A0ABW8T2A8</accession>
<keyword evidence="2" id="KW-1003">Cell membrane</keyword>
<keyword evidence="8" id="KW-1185">Reference proteome</keyword>
<comment type="caution">
    <text evidence="7">The sequence shown here is derived from an EMBL/GenBank/DDBJ whole genome shotgun (WGS) entry which is preliminary data.</text>
</comment>
<reference evidence="7 8" key="1">
    <citation type="submission" date="2024-11" db="EMBL/GenBank/DDBJ databases">
        <authorList>
            <person name="Heng Y.C."/>
            <person name="Lim A.C.H."/>
            <person name="Lee J.K.Y."/>
            <person name="Kittelmann S."/>
        </authorList>
    </citation>
    <scope>NUCLEOTIDE SEQUENCE [LARGE SCALE GENOMIC DNA]</scope>
    <source>
        <strain evidence="7 8">WILCCON 0185</strain>
    </source>
</reference>
<evidence type="ECO:0000256" key="3">
    <source>
        <dbReference type="ARBA" id="ARBA00022692"/>
    </source>
</evidence>
<feature type="transmembrane region" description="Helical" evidence="6">
    <location>
        <begin position="77"/>
        <end position="95"/>
    </location>
</feature>
<dbReference type="Proteomes" id="UP001623591">
    <property type="component" value="Unassembled WGS sequence"/>
</dbReference>
<evidence type="ECO:0000256" key="4">
    <source>
        <dbReference type="ARBA" id="ARBA00022989"/>
    </source>
</evidence>
<feature type="transmembrane region" description="Helical" evidence="6">
    <location>
        <begin position="102"/>
        <end position="121"/>
    </location>
</feature>
<name>A0ABW8T2A8_9CLOT</name>
<evidence type="ECO:0000313" key="8">
    <source>
        <dbReference type="Proteomes" id="UP001623591"/>
    </source>
</evidence>
<proteinExistence type="predicted"/>
<evidence type="ECO:0000256" key="6">
    <source>
        <dbReference type="SAM" id="Phobius"/>
    </source>
</evidence>
<organism evidence="7 8">
    <name type="scientific">Candidatus Clostridium stratigraminis</name>
    <dbReference type="NCBI Taxonomy" id="3381661"/>
    <lineage>
        <taxon>Bacteria</taxon>
        <taxon>Bacillati</taxon>
        <taxon>Bacillota</taxon>
        <taxon>Clostridia</taxon>
        <taxon>Eubacteriales</taxon>
        <taxon>Clostridiaceae</taxon>
        <taxon>Clostridium</taxon>
    </lineage>
</organism>
<dbReference type="InterPro" id="IPR010343">
    <property type="entry name" value="ArAE_1"/>
</dbReference>
<evidence type="ECO:0000256" key="1">
    <source>
        <dbReference type="ARBA" id="ARBA00004651"/>
    </source>
</evidence>
<feature type="transmembrane region" description="Helical" evidence="6">
    <location>
        <begin position="55"/>
        <end position="71"/>
    </location>
</feature>
<protein>
    <submittedName>
        <fullName evidence="7">FUSC family protein</fullName>
    </submittedName>
</protein>
<dbReference type="RefSeq" id="WP_406769139.1">
    <property type="nucleotide sequence ID" value="NZ_JBJHZZ010000003.1"/>
</dbReference>
<keyword evidence="4 6" id="KW-1133">Transmembrane helix</keyword>
<dbReference type="Pfam" id="PF06081">
    <property type="entry name" value="ArAE_1"/>
    <property type="match status" value="1"/>
</dbReference>
<dbReference type="EMBL" id="JBJHZZ010000003">
    <property type="protein sequence ID" value="MFL0246664.1"/>
    <property type="molecule type" value="Genomic_DNA"/>
</dbReference>
<sequence length="276" mass="31247">MELKRKAIRVGLSASLCMLVSALLKLKFPFFVLLPAVMPISTFFGETIKFGINRIIGSIIGALIGVLLVIAPSQDMLVFLVGIGVILIVYICDYLKWDSTTSIACLVFCSIIVGTKGFSAIDYSFNRLLDTFIGIGITTIVNNYVFNPDMIKLFIKESKGIQENLLLIAQKKDFYEGKKELDRIESHLNTMKEQLKIYIKELRHNSKYIPLKNKLENLFSTLSFTLEQIKIINYINDSKDNNTGISKSNIDDIVNFHKKLFFNEMINLDKILGDIP</sequence>
<evidence type="ECO:0000256" key="5">
    <source>
        <dbReference type="ARBA" id="ARBA00023136"/>
    </source>
</evidence>
<keyword evidence="3 6" id="KW-0812">Transmembrane</keyword>
<gene>
    <name evidence="7" type="ORF">ACJDUG_06755</name>
</gene>
<evidence type="ECO:0000313" key="7">
    <source>
        <dbReference type="EMBL" id="MFL0246664.1"/>
    </source>
</evidence>
<feature type="transmembrane region" description="Helical" evidence="6">
    <location>
        <begin position="7"/>
        <end position="24"/>
    </location>
</feature>
<evidence type="ECO:0000256" key="2">
    <source>
        <dbReference type="ARBA" id="ARBA00022475"/>
    </source>
</evidence>
<keyword evidence="5 6" id="KW-0472">Membrane</keyword>